<dbReference type="AlphaFoldDB" id="A0A2H0XC95"/>
<organism evidence="1 2">
    <name type="scientific">candidate division WWE3 bacterium CG08_land_8_20_14_0_20_41_15</name>
    <dbReference type="NCBI Taxonomy" id="1975086"/>
    <lineage>
        <taxon>Bacteria</taxon>
        <taxon>Katanobacteria</taxon>
    </lineage>
</organism>
<dbReference type="EMBL" id="PEYV01000017">
    <property type="protein sequence ID" value="PIS21789.1"/>
    <property type="molecule type" value="Genomic_DNA"/>
</dbReference>
<gene>
    <name evidence="1" type="ORF">COT51_00915</name>
</gene>
<sequence>MYNWNTEASSFGKKKPDFIIWKLNQLINFGLNGEKINFDLVKKYWKKLTLDPNRKKFLQALIWGKQS</sequence>
<comment type="caution">
    <text evidence="1">The sequence shown here is derived from an EMBL/GenBank/DDBJ whole genome shotgun (WGS) entry which is preliminary data.</text>
</comment>
<evidence type="ECO:0000313" key="2">
    <source>
        <dbReference type="Proteomes" id="UP000231098"/>
    </source>
</evidence>
<accession>A0A2H0XC95</accession>
<dbReference type="Proteomes" id="UP000231098">
    <property type="component" value="Unassembled WGS sequence"/>
</dbReference>
<evidence type="ECO:0000313" key="1">
    <source>
        <dbReference type="EMBL" id="PIS21789.1"/>
    </source>
</evidence>
<reference evidence="2" key="1">
    <citation type="submission" date="2017-09" db="EMBL/GenBank/DDBJ databases">
        <title>Depth-based differentiation of microbial function through sediment-hosted aquifers and enrichment of novel symbionts in the deep terrestrial subsurface.</title>
        <authorList>
            <person name="Probst A.J."/>
            <person name="Ladd B."/>
            <person name="Jarett J.K."/>
            <person name="Geller-Mcgrath D.E."/>
            <person name="Sieber C.M.K."/>
            <person name="Emerson J.B."/>
            <person name="Anantharaman K."/>
            <person name="Thomas B.C."/>
            <person name="Malmstrom R."/>
            <person name="Stieglmeier M."/>
            <person name="Klingl A."/>
            <person name="Woyke T."/>
            <person name="Ryan C.M."/>
            <person name="Banfield J.F."/>
        </authorList>
    </citation>
    <scope>NUCLEOTIDE SEQUENCE [LARGE SCALE GENOMIC DNA]</scope>
</reference>
<proteinExistence type="predicted"/>
<protein>
    <submittedName>
        <fullName evidence="1">Uncharacterized protein</fullName>
    </submittedName>
</protein>
<name>A0A2H0XC95_UNCKA</name>